<dbReference type="InterPro" id="IPR012677">
    <property type="entry name" value="Nucleotide-bd_a/b_plait_sf"/>
</dbReference>
<dbReference type="Gene3D" id="1.25.40.10">
    <property type="entry name" value="Tetratricopeptide repeat domain"/>
    <property type="match status" value="2"/>
</dbReference>
<evidence type="ECO:0000259" key="8">
    <source>
        <dbReference type="PROSITE" id="PS50102"/>
    </source>
</evidence>
<evidence type="ECO:0000256" key="5">
    <source>
        <dbReference type="ARBA" id="ARBA00023242"/>
    </source>
</evidence>
<dbReference type="SMART" id="SM00386">
    <property type="entry name" value="HAT"/>
    <property type="match status" value="7"/>
</dbReference>
<evidence type="ECO:0000256" key="1">
    <source>
        <dbReference type="ARBA" id="ARBA00004123"/>
    </source>
</evidence>
<dbReference type="SMART" id="SM00360">
    <property type="entry name" value="RRM"/>
    <property type="match status" value="1"/>
</dbReference>
<dbReference type="GO" id="GO:0006397">
    <property type="term" value="P:mRNA processing"/>
    <property type="evidence" value="ECO:0007669"/>
    <property type="project" value="UniProtKB-KW"/>
</dbReference>
<dbReference type="AlphaFoldDB" id="A0AAV1HWI5"/>
<comment type="subcellular location">
    <subcellularLocation>
        <location evidence="1">Nucleus</location>
    </subcellularLocation>
</comment>
<evidence type="ECO:0000313" key="10">
    <source>
        <dbReference type="Proteomes" id="UP001314263"/>
    </source>
</evidence>
<name>A0AAV1HWI5_9CHLO</name>
<dbReference type="InterPro" id="IPR008847">
    <property type="entry name" value="Suf"/>
</dbReference>
<evidence type="ECO:0000256" key="3">
    <source>
        <dbReference type="ARBA" id="ARBA00022737"/>
    </source>
</evidence>
<proteinExistence type="predicted"/>
<feature type="compositionally biased region" description="Gly residues" evidence="7">
    <location>
        <begin position="780"/>
        <end position="789"/>
    </location>
</feature>
<dbReference type="PANTHER" id="PTHR17204">
    <property type="entry name" value="PRE-MRNA PROCESSING PROTEIN PRP39-RELATED"/>
    <property type="match status" value="1"/>
</dbReference>
<accession>A0AAV1HWI5</accession>
<organism evidence="9 10">
    <name type="scientific">Coccomyxa viridis</name>
    <dbReference type="NCBI Taxonomy" id="1274662"/>
    <lineage>
        <taxon>Eukaryota</taxon>
        <taxon>Viridiplantae</taxon>
        <taxon>Chlorophyta</taxon>
        <taxon>core chlorophytes</taxon>
        <taxon>Trebouxiophyceae</taxon>
        <taxon>Trebouxiophyceae incertae sedis</taxon>
        <taxon>Coccomyxaceae</taxon>
        <taxon>Coccomyxa</taxon>
    </lineage>
</organism>
<keyword evidence="3" id="KW-0677">Repeat</keyword>
<dbReference type="GO" id="GO:0005634">
    <property type="term" value="C:nucleus"/>
    <property type="evidence" value="ECO:0007669"/>
    <property type="project" value="UniProtKB-SubCell"/>
</dbReference>
<gene>
    <name evidence="9" type="ORF">CVIRNUC_002319</name>
</gene>
<feature type="compositionally biased region" description="Basic and acidic residues" evidence="7">
    <location>
        <begin position="553"/>
        <end position="572"/>
    </location>
</feature>
<dbReference type="InterPro" id="IPR000504">
    <property type="entry name" value="RRM_dom"/>
</dbReference>
<dbReference type="InterPro" id="IPR011990">
    <property type="entry name" value="TPR-like_helical_dom_sf"/>
</dbReference>
<dbReference type="GO" id="GO:0008380">
    <property type="term" value="P:RNA splicing"/>
    <property type="evidence" value="ECO:0007669"/>
    <property type="project" value="UniProtKB-KW"/>
</dbReference>
<feature type="region of interest" description="Disordered" evidence="7">
    <location>
        <begin position="553"/>
        <end position="619"/>
    </location>
</feature>
<keyword evidence="10" id="KW-1185">Reference proteome</keyword>
<keyword evidence="4" id="KW-0508">mRNA splicing</keyword>
<dbReference type="Gene3D" id="3.30.70.330">
    <property type="match status" value="1"/>
</dbReference>
<feature type="compositionally biased region" description="Basic and acidic residues" evidence="7">
    <location>
        <begin position="847"/>
        <end position="858"/>
    </location>
</feature>
<feature type="compositionally biased region" description="Acidic residues" evidence="7">
    <location>
        <begin position="1"/>
        <end position="10"/>
    </location>
</feature>
<evidence type="ECO:0000256" key="7">
    <source>
        <dbReference type="SAM" id="MobiDB-lite"/>
    </source>
</evidence>
<feature type="region of interest" description="Disordered" evidence="7">
    <location>
        <begin position="648"/>
        <end position="674"/>
    </location>
</feature>
<feature type="domain" description="RRM" evidence="8">
    <location>
        <begin position="682"/>
        <end position="759"/>
    </location>
</feature>
<dbReference type="InterPro" id="IPR035979">
    <property type="entry name" value="RBD_domain_sf"/>
</dbReference>
<dbReference type="GO" id="GO:0003723">
    <property type="term" value="F:RNA binding"/>
    <property type="evidence" value="ECO:0007669"/>
    <property type="project" value="UniProtKB-UniRule"/>
</dbReference>
<comment type="caution">
    <text evidence="9">The sequence shown here is derived from an EMBL/GenBank/DDBJ whole genome shotgun (WGS) entry which is preliminary data.</text>
</comment>
<dbReference type="Pfam" id="PF05843">
    <property type="entry name" value="Suf"/>
    <property type="match status" value="1"/>
</dbReference>
<sequence>MDPNDEEQMEVDGNHAANVDSTSDSDDSEFEEIDVSIENMALITKLETDLEVNPNLYDVHLQYITLLRKCKMRERTRAAREAMHSRFPFSENLWLEWLQDELRQDAEHSRIKVLFEKATHDYLSTKVWAMYIRWAATIAEAQDSSKDSIEQFREIGEKAVTAGGLHLAAGSAIWSAYREHELAILATDPADEKQIQRVRALFQRQLQVPLIGNEDTSKALHEWESQQIKPQELPQHVQKNMEKAQAAVAQRQALEEAVAPCKPANEELLAAYMAYIQLEQEQGQPARVMVLYERAVAMFPVTHLLWQQYAAYLQGSLKVHGVIIKVYERAIRNCPWIGALWACALRALERNAPSDEAHKQQYDSALQAGLQSADDYTQVLLARIDFLRRRGKEAYPQTRDAFRTAKELLASYFPGWVDRSLLFVMYEAQCALRLGDGVSEARTVWNAALRTPLNKFMDVWAAFIAMEVAEQNFDAARSIYKRCYSYKLEGGGQAALCQAWLRFEREHGSADDHLQAVLKTDSILKQATAEAMAAANAEAAAVAQGLQAAAKKAEKLSPEEMKRMRQAKDPHFKKSGAAKQGSDAFMPPPASRMPPKRKKGLGFQESGAKRPRPDGAAAPLEVATEGTAGPAFASLGAQDVNTINTTGQTMQQAPEASAAEAEEKQSAAEASTSGRPFYTDECTAFVRGLQQDVEEGDLESFFADCGDIKAVRITRDPQTGQAKGFGYVDFGSRDSLNGAVAMSGTRFKGKDLFIAVSKPTGRGRGGMRGRGRGDLNRGGQFQGRGNLRGGRGRGGRGRGRDSGDSSWQMGGNRGAPVGEGKGPGHHSVHLDLAGLPKGSAAANADGPEGKKSNSDFRKMFLSGGGL</sequence>
<feature type="region of interest" description="Disordered" evidence="7">
    <location>
        <begin position="758"/>
        <end position="866"/>
    </location>
</feature>
<keyword evidence="2" id="KW-0507">mRNA processing</keyword>
<evidence type="ECO:0000313" key="9">
    <source>
        <dbReference type="EMBL" id="CAK0754714.1"/>
    </source>
</evidence>
<keyword evidence="6" id="KW-0694">RNA-binding</keyword>
<dbReference type="Proteomes" id="UP001314263">
    <property type="component" value="Unassembled WGS sequence"/>
</dbReference>
<evidence type="ECO:0000256" key="4">
    <source>
        <dbReference type="ARBA" id="ARBA00023187"/>
    </source>
</evidence>
<dbReference type="PANTHER" id="PTHR17204:SF25">
    <property type="entry name" value="RRM DOMAIN-CONTAINING PROTEIN"/>
    <property type="match status" value="1"/>
</dbReference>
<dbReference type="PROSITE" id="PS50102">
    <property type="entry name" value="RRM"/>
    <property type="match status" value="1"/>
</dbReference>
<feature type="region of interest" description="Disordered" evidence="7">
    <location>
        <begin position="1"/>
        <end position="29"/>
    </location>
</feature>
<evidence type="ECO:0000256" key="2">
    <source>
        <dbReference type="ARBA" id="ARBA00022664"/>
    </source>
</evidence>
<dbReference type="InterPro" id="IPR003107">
    <property type="entry name" value="HAT"/>
</dbReference>
<dbReference type="SUPFAM" id="SSF54928">
    <property type="entry name" value="RNA-binding domain, RBD"/>
    <property type="match status" value="1"/>
</dbReference>
<keyword evidence="5" id="KW-0539">Nucleus</keyword>
<dbReference type="SUPFAM" id="SSF48452">
    <property type="entry name" value="TPR-like"/>
    <property type="match status" value="1"/>
</dbReference>
<protein>
    <recommendedName>
        <fullName evidence="8">RRM domain-containing protein</fullName>
    </recommendedName>
</protein>
<reference evidence="9 10" key="1">
    <citation type="submission" date="2023-10" db="EMBL/GenBank/DDBJ databases">
        <authorList>
            <person name="Maclean D."/>
            <person name="Macfadyen A."/>
        </authorList>
    </citation>
    <scope>NUCLEOTIDE SEQUENCE [LARGE SCALE GENOMIC DNA]</scope>
</reference>
<feature type="compositionally biased region" description="Gly residues" evidence="7">
    <location>
        <begin position="811"/>
        <end position="821"/>
    </location>
</feature>
<dbReference type="Pfam" id="PF00076">
    <property type="entry name" value="RRM_1"/>
    <property type="match status" value="1"/>
</dbReference>
<evidence type="ECO:0000256" key="6">
    <source>
        <dbReference type="PROSITE-ProRule" id="PRU00176"/>
    </source>
</evidence>
<dbReference type="EMBL" id="CAUYUE010000003">
    <property type="protein sequence ID" value="CAK0754714.1"/>
    <property type="molecule type" value="Genomic_DNA"/>
</dbReference>